<reference evidence="2 3" key="1">
    <citation type="journal article" date="2014" name="Genome Announc.">
        <title>Draft Genome Sequence of Petroleum Oil-Degrading Marine Bacterium Pseudomonas taeanensis Strain MS-3, Isolated from a Crude Oil-Contaminated Seashore.</title>
        <authorList>
            <person name="Lee S.Y."/>
            <person name="Kim S.H."/>
            <person name="Lee D.G."/>
            <person name="Shin S."/>
            <person name="Yun S.H."/>
            <person name="Choi C.W."/>
            <person name="Chung Y.H."/>
            <person name="Choi J.S."/>
            <person name="Kahng H.Y."/>
            <person name="Kim S.I."/>
        </authorList>
    </citation>
    <scope>NUCLEOTIDE SEQUENCE [LARGE SCALE GENOMIC DNA]</scope>
    <source>
        <strain evidence="2 3">MS-3</strain>
    </source>
</reference>
<sequence length="126" mass="14004">MSRRLPLIMLLVAAALCVAGSYGLRFTLIESDRWLGLCVEAPQRWVCELRAGLGWLIHFRLLAWAALLTALLAQVFPGRWGWWLAVLGLLLGLPALVLYSASLAVFAVVLALLRLVRRPRLVSEDV</sequence>
<protein>
    <submittedName>
        <fullName evidence="2">Uncharacterized protein</fullName>
    </submittedName>
</protein>
<dbReference type="RefSeq" id="WP_025165499.1">
    <property type="nucleotide sequence ID" value="NZ_AWSQ01000002.1"/>
</dbReference>
<gene>
    <name evidence="2" type="ORF">TMS3_0112175</name>
</gene>
<dbReference type="OrthoDB" id="7032302at2"/>
<organism evidence="2 3">
    <name type="scientific">Pseudomonas taeanensis MS-3</name>
    <dbReference type="NCBI Taxonomy" id="1395571"/>
    <lineage>
        <taxon>Bacteria</taxon>
        <taxon>Pseudomonadati</taxon>
        <taxon>Pseudomonadota</taxon>
        <taxon>Gammaproteobacteria</taxon>
        <taxon>Pseudomonadales</taxon>
        <taxon>Pseudomonadaceae</taxon>
        <taxon>Pseudomonas</taxon>
    </lineage>
</organism>
<keyword evidence="1" id="KW-0812">Transmembrane</keyword>
<name>A0A0A1YK01_9PSED</name>
<keyword evidence="3" id="KW-1185">Reference proteome</keyword>
<dbReference type="Proteomes" id="UP000030063">
    <property type="component" value="Unassembled WGS sequence"/>
</dbReference>
<dbReference type="AlphaFoldDB" id="A0A0A1YK01"/>
<dbReference type="STRING" id="1395571.TMS3_0112175"/>
<feature type="transmembrane region" description="Helical" evidence="1">
    <location>
        <begin position="53"/>
        <end position="73"/>
    </location>
</feature>
<keyword evidence="1" id="KW-1133">Transmembrane helix</keyword>
<accession>A0A0A1YK01</accession>
<keyword evidence="1" id="KW-0472">Membrane</keyword>
<proteinExistence type="predicted"/>
<evidence type="ECO:0000313" key="2">
    <source>
        <dbReference type="EMBL" id="KFX70240.1"/>
    </source>
</evidence>
<feature type="transmembrane region" description="Helical" evidence="1">
    <location>
        <begin position="80"/>
        <end position="113"/>
    </location>
</feature>
<evidence type="ECO:0000256" key="1">
    <source>
        <dbReference type="SAM" id="Phobius"/>
    </source>
</evidence>
<comment type="caution">
    <text evidence="2">The sequence shown here is derived from an EMBL/GenBank/DDBJ whole genome shotgun (WGS) entry which is preliminary data.</text>
</comment>
<dbReference type="EMBL" id="AWSQ01000002">
    <property type="protein sequence ID" value="KFX70240.1"/>
    <property type="molecule type" value="Genomic_DNA"/>
</dbReference>
<evidence type="ECO:0000313" key="3">
    <source>
        <dbReference type="Proteomes" id="UP000030063"/>
    </source>
</evidence>